<reference evidence="5" key="1">
    <citation type="journal article" date="2017" name="Plant J.">
        <title>The pomegranate (Punica granatum L.) genome and the genomics of punicalagin biosynthesis.</title>
        <authorList>
            <person name="Qin G."/>
            <person name="Xu C."/>
            <person name="Ming R."/>
            <person name="Tang H."/>
            <person name="Guyot R."/>
            <person name="Kramer E.M."/>
            <person name="Hu Y."/>
            <person name="Yi X."/>
            <person name="Qi Y."/>
            <person name="Xu X."/>
            <person name="Gao Z."/>
            <person name="Pan H."/>
            <person name="Jian J."/>
            <person name="Tian Y."/>
            <person name="Yue Z."/>
            <person name="Xu Y."/>
        </authorList>
    </citation>
    <scope>NUCLEOTIDE SEQUENCE [LARGE SCALE GENOMIC DNA]</scope>
    <source>
        <strain evidence="5">cv. Dabenzi</strain>
    </source>
</reference>
<dbReference type="EMBL" id="PGOL01007131">
    <property type="protein sequence ID" value="PKI32959.1"/>
    <property type="molecule type" value="Genomic_DNA"/>
</dbReference>
<proteinExistence type="predicted"/>
<evidence type="ECO:0000313" key="4">
    <source>
        <dbReference type="EMBL" id="PKI32959.1"/>
    </source>
</evidence>
<dbReference type="STRING" id="22663.A0A218VX05"/>
<dbReference type="GO" id="GO:0051513">
    <property type="term" value="P:regulation of monopolar cell growth"/>
    <property type="evidence" value="ECO:0007669"/>
    <property type="project" value="InterPro"/>
</dbReference>
<feature type="region of interest" description="Disordered" evidence="1">
    <location>
        <begin position="415"/>
        <end position="608"/>
    </location>
</feature>
<feature type="compositionally biased region" description="Basic and acidic residues" evidence="1">
    <location>
        <begin position="264"/>
        <end position="278"/>
    </location>
</feature>
<keyword evidence="6" id="KW-1185">Reference proteome</keyword>
<sequence>MSAKLLYSIADDNPSVQKQIGCMNGLFQLFDRNHFLSSRRISKDPNKRLPEGREGKDDAVANESSQKAAVVKNPKVITEKQRISTDSSRSSVSSSCNTLSFSSLDDSRSLKSERVENSSYRLNSSAEVPITRDQPLHRLNGLDGSGRQPLTTHRNVRGITVKCGNKDESPTLTYIDSPRPMQKPNKSSKPRFSSLQESLGVLPNFRKLRPSSNSMEHSRKDSPRLSYDGRESRDALKSSARLKELPRHSLDSKRGSMIGSPQIRHSDLPVDSPREVGSHRRQSSLVAKLMGLEALPDPMSAPEELTSIDSGEAFDFSRSSRISNCTSWSSHQKETISQQVIHPNFPKKSNPAARFPMEPAPWKKPEGKQSSEAPQNSSRSVYGEIEKRLAQLEFKKSGKDLRALKQILEAMQKSHEKLNAPKEVGSSNISPQTRKGNSTPEQRPNLAVVPRNIICESPTSPTTRRTSSPKTSPSSIVIMKPATARKSNNGPRTEERVSPRNCSGGRTVSMEKNITCRDTSREAVSPRLQKKKFNSSDYSQRRSSLSGGQRRSLGHQDCNQKSRTNSLQLGGYDQGSEISGDSISRDLSDRNNSASLRSESNISVSSWEEAEVTSTYRGECGMRKKVTSILREDIPSIRKPQITTAEQPSPISVLDATLYGDESPSPVKMISNAFEDVGDESQWDQEDLKCSKEGSFRTEIYAIGSTKTLPPQNDTGNNYTNPDHRYISEILSASGMLQDLDYGSLDFQPNQPGHLFNKNLFLALEQIKASNRLPKGIQEIPRLNCGDRLQRRLLFDVVNEILVEKFIRSHSKNWLGLEKREHNQQQLLHGLCSEIDQLQAKSSSCSSDEEDDGLRHIVEKELSNQTAVWADGFGNISGVVLDIERLIFKDLISEVVSGAAGHTLRARPPSYCRQLF</sequence>
<feature type="compositionally biased region" description="Polar residues" evidence="1">
    <location>
        <begin position="590"/>
        <end position="608"/>
    </location>
</feature>
<dbReference type="Proteomes" id="UP000197138">
    <property type="component" value="Unassembled WGS sequence"/>
</dbReference>
<gene>
    <name evidence="3" type="ORF">CDL15_Pgr020488</name>
    <name evidence="4" type="ORF">CRG98_046633</name>
</gene>
<dbReference type="PANTHER" id="PTHR31680:SF15">
    <property type="entry name" value="PROTEIN LONGIFOLIA 2"/>
    <property type="match status" value="1"/>
</dbReference>
<feature type="compositionally biased region" description="Polar residues" evidence="1">
    <location>
        <begin position="184"/>
        <end position="197"/>
    </location>
</feature>
<feature type="region of interest" description="Disordered" evidence="1">
    <location>
        <begin position="41"/>
        <end position="282"/>
    </location>
</feature>
<protein>
    <recommendedName>
        <fullName evidence="2">DUF4378 domain-containing protein</fullName>
    </recommendedName>
</protein>
<evidence type="ECO:0000256" key="1">
    <source>
        <dbReference type="SAM" id="MobiDB-lite"/>
    </source>
</evidence>
<feature type="compositionally biased region" description="Polar residues" evidence="1">
    <location>
        <begin position="117"/>
        <end position="126"/>
    </location>
</feature>
<feature type="compositionally biased region" description="Polar residues" evidence="1">
    <location>
        <begin position="557"/>
        <end position="568"/>
    </location>
</feature>
<name>A0A218VX05_PUNGR</name>
<dbReference type="EMBL" id="MTKT01005809">
    <property type="protein sequence ID" value="OWM64521.1"/>
    <property type="molecule type" value="Genomic_DNA"/>
</dbReference>
<feature type="domain" description="DUF4378" evidence="2">
    <location>
        <begin position="723"/>
        <end position="894"/>
    </location>
</feature>
<dbReference type="Proteomes" id="UP000233551">
    <property type="component" value="Unassembled WGS sequence"/>
</dbReference>
<feature type="compositionally biased region" description="Basic and acidic residues" evidence="1">
    <location>
        <begin position="105"/>
        <end position="116"/>
    </location>
</feature>
<evidence type="ECO:0000313" key="5">
    <source>
        <dbReference type="Proteomes" id="UP000197138"/>
    </source>
</evidence>
<dbReference type="InterPro" id="IPR033334">
    <property type="entry name" value="LNG1/2"/>
</dbReference>
<dbReference type="OrthoDB" id="769613at2759"/>
<comment type="caution">
    <text evidence="3">The sequence shown here is derived from an EMBL/GenBank/DDBJ whole genome shotgun (WGS) entry which is preliminary data.</text>
</comment>
<dbReference type="PANTHER" id="PTHR31680">
    <property type="entry name" value="LONGIFOLIA PROTEIN"/>
    <property type="match status" value="1"/>
</dbReference>
<reference evidence="3" key="2">
    <citation type="submission" date="2017-06" db="EMBL/GenBank/DDBJ databases">
        <title>The pomegranate genome and the genomics of punicalagin biosynthesis.</title>
        <authorList>
            <person name="Xu C."/>
        </authorList>
    </citation>
    <scope>NUCLEOTIDE SEQUENCE [LARGE SCALE GENOMIC DNA]</scope>
    <source>
        <tissue evidence="3">Fresh leaf</tissue>
    </source>
</reference>
<dbReference type="GeneID" id="116207911"/>
<feature type="compositionally biased region" description="Polar residues" evidence="1">
    <location>
        <begin position="425"/>
        <end position="442"/>
    </location>
</feature>
<feature type="compositionally biased region" description="Polar residues" evidence="1">
    <location>
        <begin position="370"/>
        <end position="380"/>
    </location>
</feature>
<accession>A0A218VX05</accession>
<evidence type="ECO:0000313" key="6">
    <source>
        <dbReference type="Proteomes" id="UP000233551"/>
    </source>
</evidence>
<dbReference type="InterPro" id="IPR025486">
    <property type="entry name" value="DUF4378"/>
</dbReference>
<feature type="compositionally biased region" description="Polar residues" evidence="1">
    <location>
        <begin position="500"/>
        <end position="512"/>
    </location>
</feature>
<feature type="compositionally biased region" description="Low complexity" evidence="1">
    <location>
        <begin position="84"/>
        <end position="104"/>
    </location>
</feature>
<dbReference type="Pfam" id="PF14309">
    <property type="entry name" value="DUF4378"/>
    <property type="match status" value="1"/>
</dbReference>
<reference evidence="4 6" key="3">
    <citation type="submission" date="2017-11" db="EMBL/GenBank/DDBJ databases">
        <title>De-novo sequencing of pomegranate (Punica granatum L.) genome.</title>
        <authorList>
            <person name="Akparov Z."/>
            <person name="Amiraslanov A."/>
            <person name="Hajiyeva S."/>
            <person name="Abbasov M."/>
            <person name="Kaur K."/>
            <person name="Hamwieh A."/>
            <person name="Solovyev V."/>
            <person name="Salamov A."/>
            <person name="Braich B."/>
            <person name="Kosarev P."/>
            <person name="Mahmoud A."/>
            <person name="Hajiyev E."/>
            <person name="Babayeva S."/>
            <person name="Izzatullayeva V."/>
            <person name="Mammadov A."/>
            <person name="Mammadov A."/>
            <person name="Sharifova S."/>
            <person name="Ojaghi J."/>
            <person name="Eynullazada K."/>
            <person name="Bayramov B."/>
            <person name="Abdulazimova A."/>
            <person name="Shahmuradov I."/>
        </authorList>
    </citation>
    <scope>NUCLEOTIDE SEQUENCE [LARGE SCALE GENOMIC DNA]</scope>
    <source>
        <strain evidence="4">AG2017</strain>
        <strain evidence="6">cv. AG2017</strain>
        <tissue evidence="4">Leaf</tissue>
    </source>
</reference>
<feature type="compositionally biased region" description="Low complexity" evidence="1">
    <location>
        <begin position="535"/>
        <end position="551"/>
    </location>
</feature>
<feature type="region of interest" description="Disordered" evidence="1">
    <location>
        <begin position="340"/>
        <end position="382"/>
    </location>
</feature>
<organism evidence="3 5">
    <name type="scientific">Punica granatum</name>
    <name type="common">Pomegranate</name>
    <dbReference type="NCBI Taxonomy" id="22663"/>
    <lineage>
        <taxon>Eukaryota</taxon>
        <taxon>Viridiplantae</taxon>
        <taxon>Streptophyta</taxon>
        <taxon>Embryophyta</taxon>
        <taxon>Tracheophyta</taxon>
        <taxon>Spermatophyta</taxon>
        <taxon>Magnoliopsida</taxon>
        <taxon>eudicotyledons</taxon>
        <taxon>Gunneridae</taxon>
        <taxon>Pentapetalae</taxon>
        <taxon>rosids</taxon>
        <taxon>malvids</taxon>
        <taxon>Myrtales</taxon>
        <taxon>Lythraceae</taxon>
        <taxon>Punica</taxon>
    </lineage>
</organism>
<evidence type="ECO:0000313" key="3">
    <source>
        <dbReference type="EMBL" id="OWM64521.1"/>
    </source>
</evidence>
<feature type="compositionally biased region" description="Basic and acidic residues" evidence="1">
    <location>
        <begin position="41"/>
        <end position="59"/>
    </location>
</feature>
<feature type="compositionally biased region" description="Low complexity" evidence="1">
    <location>
        <begin position="457"/>
        <end position="475"/>
    </location>
</feature>
<feature type="compositionally biased region" description="Basic and acidic residues" evidence="1">
    <location>
        <begin position="216"/>
        <end position="254"/>
    </location>
</feature>
<dbReference type="AlphaFoldDB" id="A0A218VX05"/>
<evidence type="ECO:0000259" key="2">
    <source>
        <dbReference type="Pfam" id="PF14309"/>
    </source>
</evidence>